<dbReference type="PIRSF" id="PIRSF004440">
    <property type="entry name" value="GpP"/>
    <property type="match status" value="1"/>
</dbReference>
<dbReference type="OrthoDB" id="9016931at2"/>
<evidence type="ECO:0000259" key="4">
    <source>
        <dbReference type="Pfam" id="PF22630"/>
    </source>
</evidence>
<organism evidence="5 6">
    <name type="scientific">Trabulsiella odontotermitis</name>
    <dbReference type="NCBI Taxonomy" id="379893"/>
    <lineage>
        <taxon>Bacteria</taxon>
        <taxon>Pseudomonadati</taxon>
        <taxon>Pseudomonadota</taxon>
        <taxon>Gammaproteobacteria</taxon>
        <taxon>Enterobacterales</taxon>
        <taxon>Enterobacteriaceae</taxon>
        <taxon>Trabulsiella</taxon>
    </lineage>
</organism>
<feature type="domain" description="Baseplate hub protein gp44-like N-terminal" evidence="1">
    <location>
        <begin position="13"/>
        <end position="96"/>
    </location>
</feature>
<dbReference type="InterPro" id="IPR026276">
    <property type="entry name" value="Baseplate_GpP"/>
</dbReference>
<dbReference type="PATRIC" id="fig|379893.4.peg.559"/>
<comment type="caution">
    <text evidence="5">The sequence shown here is derived from an EMBL/GenBank/DDBJ whole genome shotgun (WGS) entry which is preliminary data.</text>
</comment>
<evidence type="ECO:0000259" key="2">
    <source>
        <dbReference type="Pfam" id="PF22174"/>
    </source>
</evidence>
<dbReference type="InterPro" id="IPR054034">
    <property type="entry name" value="NMB1110-like_C"/>
</dbReference>
<dbReference type="EMBL" id="JNGI01000133">
    <property type="protein sequence ID" value="KNC91099.1"/>
    <property type="molecule type" value="Genomic_DNA"/>
</dbReference>
<dbReference type="Pfam" id="PF21683">
    <property type="entry name" value="GpP-like_1st"/>
    <property type="match status" value="1"/>
</dbReference>
<evidence type="ECO:0000259" key="3">
    <source>
        <dbReference type="Pfam" id="PF22255"/>
    </source>
</evidence>
<dbReference type="RefSeq" id="WP_049857632.1">
    <property type="nucleotide sequence ID" value="NZ_JNGI01000133.1"/>
</dbReference>
<dbReference type="InterPro" id="IPR023399">
    <property type="entry name" value="Baseplate-like_2-layer_sand"/>
</dbReference>
<name>A0A0L0GQH7_9ENTR</name>
<accession>A0A0L0GQH7</accession>
<dbReference type="InterPro" id="IPR053981">
    <property type="entry name" value="Gp44/GpP-like_2nd"/>
</dbReference>
<proteinExistence type="predicted"/>
<keyword evidence="6" id="KW-1185">Reference proteome</keyword>
<dbReference type="SUPFAM" id="SSF69279">
    <property type="entry name" value="Phage tail proteins"/>
    <property type="match status" value="2"/>
</dbReference>
<feature type="domain" description="Tail protein NMB1110-like third" evidence="4">
    <location>
        <begin position="213"/>
        <end position="271"/>
    </location>
</feature>
<feature type="domain" description="Tail protein NMB1110-like C-terminal" evidence="2">
    <location>
        <begin position="273"/>
        <end position="341"/>
    </location>
</feature>
<dbReference type="AlphaFoldDB" id="A0A0L0GQH7"/>
<feature type="domain" description="Baseplate hub protein gp44/GpP-like second" evidence="3">
    <location>
        <begin position="98"/>
        <end position="179"/>
    </location>
</feature>
<protein>
    <submittedName>
        <fullName evidence="5">Tail protein</fullName>
    </submittedName>
</protein>
<dbReference type="Pfam" id="PF22174">
    <property type="entry name" value="NMB1110-like_C"/>
    <property type="match status" value="1"/>
</dbReference>
<dbReference type="Gene3D" id="3.55.50.10">
    <property type="entry name" value="Baseplate protein-like domains"/>
    <property type="match status" value="1"/>
</dbReference>
<evidence type="ECO:0000313" key="5">
    <source>
        <dbReference type="EMBL" id="KNC91099.1"/>
    </source>
</evidence>
<dbReference type="Pfam" id="PF22255">
    <property type="entry name" value="Gp44-like_2nd"/>
    <property type="match status" value="1"/>
</dbReference>
<sequence>MPAHDDLTPDERLTLSVGGVAHHDWERFSVDSSFLIPADAWQLDVGVSHSRLPPEVVPGARVILSASGETVMTGLIDDVSEMVTRSQHLLTLSGRDNAAALVDCSAPVFTESELTLDEVMRKVVAPFGITKTAIHADKSVAPKKFTINPGETAWEALLKVAEVNGLWPWVAPDGTLIIGGPDYSTPPVATLTMTRDRGGNILALNRQTSIAGRYSQVTVLAQGHGTRHHDGVHDRKGTATDTGFTLYRPFIRSMSDTDTDDEATARARKILSDSRLKALTLTVTVRGLRTPDGVLWAPGQRVAVKSEIHGIDGIFFMMSRTLRGGRGVPQTTVMVLKEDGIWIPDAYPHRRHKRKGKHAEGTWTDWRDIR</sequence>
<gene>
    <name evidence="5" type="ORF">GM31_02705</name>
</gene>
<dbReference type="InterPro" id="IPR054482">
    <property type="entry name" value="NMB1110-like_3rd"/>
</dbReference>
<reference evidence="5 6" key="1">
    <citation type="journal article" date="2015" name="Appl. Environ. Microbiol.">
        <title>The Enterobacterium Trabulsiella odontotermitis Presents Novel Adaptations Related to Its Association with Fungus-Growing Termites.</title>
        <authorList>
            <person name="Sapountzis P."/>
            <person name="Gruntjes T."/>
            <person name="Otani S."/>
            <person name="Estevez J."/>
            <person name="da Costa R.R."/>
            <person name="Plunkett G.3rd."/>
            <person name="Perna N.T."/>
            <person name="Poulsen M."/>
        </authorList>
    </citation>
    <scope>NUCLEOTIDE SEQUENCE [LARGE SCALE GENOMIC DNA]</scope>
    <source>
        <strain evidence="5 6">12</strain>
    </source>
</reference>
<dbReference type="Pfam" id="PF22630">
    <property type="entry name" value="NMB1110_3rd"/>
    <property type="match status" value="1"/>
</dbReference>
<dbReference type="Proteomes" id="UP000037393">
    <property type="component" value="Unassembled WGS sequence"/>
</dbReference>
<evidence type="ECO:0000259" key="1">
    <source>
        <dbReference type="Pfam" id="PF21683"/>
    </source>
</evidence>
<dbReference type="InterPro" id="IPR049354">
    <property type="entry name" value="GpP-like_N"/>
</dbReference>
<dbReference type="Gene3D" id="2.30.300.10">
    <property type="entry name" value="Baseplate protein-like domain - beta roll fold"/>
    <property type="match status" value="1"/>
</dbReference>
<dbReference type="Gene3D" id="3.30.1920.10">
    <property type="entry name" value="Baseplate protein-like domains - 2 layer sandwich fold"/>
    <property type="match status" value="1"/>
</dbReference>
<evidence type="ECO:0000313" key="6">
    <source>
        <dbReference type="Proteomes" id="UP000037393"/>
    </source>
</evidence>